<keyword evidence="3" id="KW-1185">Reference proteome</keyword>
<dbReference type="RefSeq" id="WP_015617313.1">
    <property type="nucleotide sequence ID" value="NC_021182.1"/>
</dbReference>
<gene>
    <name evidence="2" type="ORF">Clopa_4321</name>
</gene>
<dbReference type="OrthoDB" id="4377018at2"/>
<protein>
    <recommendedName>
        <fullName evidence="1">Zinc-ribbon 15 domain-containing protein</fullName>
    </recommendedName>
</protein>
<proteinExistence type="predicted"/>
<dbReference type="InterPro" id="IPR031493">
    <property type="entry name" value="Zinc_ribbon_15"/>
</dbReference>
<name>R4KET0_CLOPA</name>
<dbReference type="PATRIC" id="fig|86416.3.peg.4332"/>
<dbReference type="Pfam" id="PF17032">
    <property type="entry name" value="Zn_ribbon_15"/>
    <property type="match status" value="1"/>
</dbReference>
<dbReference type="STRING" id="86416.Clopa_4321"/>
<dbReference type="PANTHER" id="PTHR36718">
    <property type="entry name" value="OS05G0435400 PROTEIN"/>
    <property type="match status" value="1"/>
</dbReference>
<dbReference type="eggNOG" id="ENOG50322FX">
    <property type="taxonomic scope" value="Bacteria"/>
</dbReference>
<feature type="domain" description="Zinc-ribbon 15" evidence="1">
    <location>
        <begin position="22"/>
        <end position="122"/>
    </location>
</feature>
<dbReference type="Proteomes" id="UP000013523">
    <property type="component" value="Chromosome"/>
</dbReference>
<dbReference type="HOGENOM" id="CLU_138383_0_0_9"/>
<evidence type="ECO:0000313" key="2">
    <source>
        <dbReference type="EMBL" id="AGK99039.1"/>
    </source>
</evidence>
<accession>R4KET0</accession>
<evidence type="ECO:0000259" key="1">
    <source>
        <dbReference type="Pfam" id="PF17032"/>
    </source>
</evidence>
<dbReference type="EMBL" id="CP003261">
    <property type="protein sequence ID" value="AGK99039.1"/>
    <property type="molecule type" value="Genomic_DNA"/>
</dbReference>
<reference evidence="2 3" key="1">
    <citation type="submission" date="2012-01" db="EMBL/GenBank/DDBJ databases">
        <title>Complete sequence of chromosome of Clostridium pasteurianum BC1.</title>
        <authorList>
            <consortium name="US DOE Joint Genome Institute"/>
            <person name="Lucas S."/>
            <person name="Han J."/>
            <person name="Lapidus A."/>
            <person name="Cheng J.-F."/>
            <person name="Goodwin L."/>
            <person name="Pitluck S."/>
            <person name="Peters L."/>
            <person name="Mikhailova N."/>
            <person name="Teshima H."/>
            <person name="Detter J.C."/>
            <person name="Han C."/>
            <person name="Tapia R."/>
            <person name="Land M."/>
            <person name="Hauser L."/>
            <person name="Kyrpides N."/>
            <person name="Ivanova N."/>
            <person name="Pagani I."/>
            <person name="Dunn J."/>
            <person name="Taghavi S."/>
            <person name="Francis A."/>
            <person name="van der Lelie D."/>
            <person name="Woyke T."/>
        </authorList>
    </citation>
    <scope>NUCLEOTIDE SEQUENCE [LARGE SCALE GENOMIC DNA]</scope>
    <source>
        <strain evidence="2 3">BC1</strain>
    </source>
</reference>
<organism evidence="2 3">
    <name type="scientific">Clostridium pasteurianum BC1</name>
    <dbReference type="NCBI Taxonomy" id="86416"/>
    <lineage>
        <taxon>Bacteria</taxon>
        <taxon>Bacillati</taxon>
        <taxon>Bacillota</taxon>
        <taxon>Clostridia</taxon>
        <taxon>Eubacteriales</taxon>
        <taxon>Clostridiaceae</taxon>
        <taxon>Clostridium</taxon>
    </lineage>
</organism>
<sequence length="126" mass="14499">MFFIGIFGMGTKEVDIRTINNMICKSCGRMTSYKLVKTYNYFQLFFIPIFRWGEKYYLVSKCCGSLFELSEEEGQNLEKGKDSVLSNLNITIVEDKSQCGKLICHSCGKEVDESFEFCPYCGIKLK</sequence>
<evidence type="ECO:0000313" key="3">
    <source>
        <dbReference type="Proteomes" id="UP000013523"/>
    </source>
</evidence>
<dbReference type="AlphaFoldDB" id="R4KET0"/>
<dbReference type="PANTHER" id="PTHR36718:SF1">
    <property type="entry name" value="DOUBLE ZINC RIBBON PROTEIN MJ0416"/>
    <property type="match status" value="1"/>
</dbReference>
<dbReference type="KEGG" id="cpas:Clopa_4321"/>
<dbReference type="InterPro" id="IPR053281">
    <property type="entry name" value="Double_zinc_ribbon"/>
</dbReference>